<protein>
    <submittedName>
        <fullName evidence="3">Uncharacterized protein</fullName>
    </submittedName>
</protein>
<reference evidence="3" key="1">
    <citation type="submission" date="2021-02" db="EMBL/GenBank/DDBJ databases">
        <authorList>
            <person name="Dougan E. K."/>
            <person name="Rhodes N."/>
            <person name="Thang M."/>
            <person name="Chan C."/>
        </authorList>
    </citation>
    <scope>NUCLEOTIDE SEQUENCE</scope>
</reference>
<feature type="non-terminal residue" evidence="3">
    <location>
        <position position="1"/>
    </location>
</feature>
<dbReference type="Proteomes" id="UP000626109">
    <property type="component" value="Unassembled WGS sequence"/>
</dbReference>
<feature type="signal peptide" evidence="2">
    <location>
        <begin position="1"/>
        <end position="29"/>
    </location>
</feature>
<evidence type="ECO:0000256" key="1">
    <source>
        <dbReference type="SAM" id="MobiDB-lite"/>
    </source>
</evidence>
<gene>
    <name evidence="3" type="ORF">PGLA2088_LOCUS35994</name>
</gene>
<organism evidence="3 4">
    <name type="scientific">Polarella glacialis</name>
    <name type="common">Dinoflagellate</name>
    <dbReference type="NCBI Taxonomy" id="89957"/>
    <lineage>
        <taxon>Eukaryota</taxon>
        <taxon>Sar</taxon>
        <taxon>Alveolata</taxon>
        <taxon>Dinophyceae</taxon>
        <taxon>Suessiales</taxon>
        <taxon>Suessiaceae</taxon>
        <taxon>Polarella</taxon>
    </lineage>
</organism>
<dbReference type="EMBL" id="CAJNNW010032007">
    <property type="protein sequence ID" value="CAE8710546.1"/>
    <property type="molecule type" value="Genomic_DNA"/>
</dbReference>
<keyword evidence="2" id="KW-0732">Signal</keyword>
<feature type="region of interest" description="Disordered" evidence="1">
    <location>
        <begin position="298"/>
        <end position="363"/>
    </location>
</feature>
<sequence length="363" mass="39009">TATTHNNYSPLHLLLDLFWTPWTFTLLSAAPGELMAAAPGELRLIKVPRWLSEQWLKGAPGAVVADLDLQAGVLRLQTNAASTSNGRPSLLRVERRASPELFAFPKLEQGEGDGAEVAVEGGILESLSLRADLQDSAYKNMLQQRAEDGSATAGNRSLLEKRFIHLDSRPDKETVKADGDRSKTLVSGVSAAAAAQPGNELNIATFEEVAAAVESALKATKGRGLTCEELLAMLPGGCSLLHLRDALVALADPKSLRGHELEGATQDAMGASCRRVHSYGYAPCRGRALTGEMLRGIGHQQPQPQQQQQLQQQLQQQQQRAGQTAAAQTLQQAAPGMSLRGPGLPTSSEEAEIRMPLLKRPRR</sequence>
<evidence type="ECO:0000313" key="4">
    <source>
        <dbReference type="Proteomes" id="UP000626109"/>
    </source>
</evidence>
<evidence type="ECO:0000313" key="3">
    <source>
        <dbReference type="EMBL" id="CAE8710546.1"/>
    </source>
</evidence>
<name>A0A813KR50_POLGL</name>
<comment type="caution">
    <text evidence="3">The sequence shown here is derived from an EMBL/GenBank/DDBJ whole genome shotgun (WGS) entry which is preliminary data.</text>
</comment>
<evidence type="ECO:0000256" key="2">
    <source>
        <dbReference type="SAM" id="SignalP"/>
    </source>
</evidence>
<proteinExistence type="predicted"/>
<accession>A0A813KR50</accession>
<feature type="compositionally biased region" description="Low complexity" evidence="1">
    <location>
        <begin position="300"/>
        <end position="336"/>
    </location>
</feature>
<feature type="chain" id="PRO_5032476068" evidence="2">
    <location>
        <begin position="30"/>
        <end position="363"/>
    </location>
</feature>
<dbReference type="AlphaFoldDB" id="A0A813KR50"/>